<accession>A0A7H8QAG5</accession>
<organism evidence="1 2">
    <name type="scientific">Planococcus glaciei</name>
    <dbReference type="NCBI Taxonomy" id="459472"/>
    <lineage>
        <taxon>Bacteria</taxon>
        <taxon>Bacillati</taxon>
        <taxon>Bacillota</taxon>
        <taxon>Bacilli</taxon>
        <taxon>Bacillales</taxon>
        <taxon>Caryophanaceae</taxon>
        <taxon>Planococcus</taxon>
    </lineage>
</organism>
<sequence length="144" mass="16541">MKFLVLGDKTKLEIEVLQRNYPNSRDYWDANWIASRIHLEIPGYTAHFEADLRTNELKEFVDELRDMNEALKGTATLKNLDDYIHLTGTMNSLGKIIWNLETRFPAGDSAKLSCTFTSDQSYLRILIDEVDAVLEAYPVVGKVR</sequence>
<gene>
    <name evidence="1" type="ORF">HF394_10545</name>
</gene>
<keyword evidence="2" id="KW-1185">Reference proteome</keyword>
<dbReference type="RefSeq" id="WP_036802312.1">
    <property type="nucleotide sequence ID" value="NZ_CP051177.1"/>
</dbReference>
<dbReference type="AlphaFoldDB" id="A0A7H8QAG5"/>
<dbReference type="EMBL" id="CP051177">
    <property type="protein sequence ID" value="QKX50988.1"/>
    <property type="molecule type" value="Genomic_DNA"/>
</dbReference>
<reference evidence="2" key="1">
    <citation type="submission" date="2020-06" db="EMBL/GenBank/DDBJ databases">
        <title>Isolation of Planomicrobium glaciei.</title>
        <authorList>
            <person name="Malisova L."/>
            <person name="Safrankova R."/>
            <person name="Jakubu V."/>
            <person name="Spanelova P."/>
        </authorList>
    </citation>
    <scope>NUCLEOTIDE SEQUENCE [LARGE SCALE GENOMIC DNA]</scope>
    <source>
        <strain evidence="2">NRL-ATB46093</strain>
    </source>
</reference>
<name>A0A7H8QAG5_9BACL</name>
<evidence type="ECO:0000313" key="2">
    <source>
        <dbReference type="Proteomes" id="UP000509222"/>
    </source>
</evidence>
<dbReference type="Proteomes" id="UP000509222">
    <property type="component" value="Chromosome"/>
</dbReference>
<dbReference type="Pfam" id="PF24716">
    <property type="entry name" value="WapI"/>
    <property type="match status" value="1"/>
</dbReference>
<evidence type="ECO:0000313" key="1">
    <source>
        <dbReference type="EMBL" id="QKX50988.1"/>
    </source>
</evidence>
<proteinExistence type="predicted"/>
<dbReference type="InterPro" id="IPR056510">
    <property type="entry name" value="WapI"/>
</dbReference>
<protein>
    <submittedName>
        <fullName evidence="1">Uncharacterized protein</fullName>
    </submittedName>
</protein>